<dbReference type="InterPro" id="IPR052893">
    <property type="entry name" value="TCS_response_regulator"/>
</dbReference>
<name>A0ABT6G2Z7_9FLAO</name>
<gene>
    <name evidence="3" type="ORF">P7122_11035</name>
</gene>
<dbReference type="SMART" id="SM00448">
    <property type="entry name" value="REC"/>
    <property type="match status" value="1"/>
</dbReference>
<evidence type="ECO:0000313" key="3">
    <source>
        <dbReference type="EMBL" id="MDG4716412.1"/>
    </source>
</evidence>
<feature type="modified residue" description="4-aspartylphosphate" evidence="1">
    <location>
        <position position="61"/>
    </location>
</feature>
<dbReference type="EMBL" id="JARSBN010000005">
    <property type="protein sequence ID" value="MDG4716412.1"/>
    <property type="molecule type" value="Genomic_DNA"/>
</dbReference>
<keyword evidence="1" id="KW-0597">Phosphoprotein</keyword>
<dbReference type="SUPFAM" id="SSF52172">
    <property type="entry name" value="CheY-like"/>
    <property type="match status" value="1"/>
</dbReference>
<dbReference type="PROSITE" id="PS50110">
    <property type="entry name" value="RESPONSE_REGULATORY"/>
    <property type="match status" value="1"/>
</dbReference>
<dbReference type="Gene3D" id="3.40.50.2300">
    <property type="match status" value="1"/>
</dbReference>
<dbReference type="PANTHER" id="PTHR44520">
    <property type="entry name" value="RESPONSE REGULATOR RCP1-RELATED"/>
    <property type="match status" value="1"/>
</dbReference>
<evidence type="ECO:0000256" key="1">
    <source>
        <dbReference type="PROSITE-ProRule" id="PRU00169"/>
    </source>
</evidence>
<sequence>MNKTAIIDDNMVFRKVTQILLKNIGIREENILLFENGKEMFDFMESNSNSINVLPQMIFLDLNMPVMDGWDFLTQLQGYKKKTSYNPKIYILTSSVDQKDYQNVINITTVEKYLIKPINEETITKIYKEYYPEIL</sequence>
<dbReference type="RefSeq" id="WP_278005858.1">
    <property type="nucleotide sequence ID" value="NZ_JARSBN010000005.1"/>
</dbReference>
<reference evidence="3 4" key="1">
    <citation type="submission" date="2023-03" db="EMBL/GenBank/DDBJ databases">
        <title>Strain YYF002 represents a novel species in the genus Winogradskyella isolated from seawater.</title>
        <authorList>
            <person name="Fu Z.-Y."/>
        </authorList>
    </citation>
    <scope>NUCLEOTIDE SEQUENCE [LARGE SCALE GENOMIC DNA]</scope>
    <source>
        <strain evidence="3 4">YYF002</strain>
    </source>
</reference>
<feature type="domain" description="Response regulatory" evidence="2">
    <location>
        <begin position="3"/>
        <end position="131"/>
    </location>
</feature>
<dbReference type="Pfam" id="PF00072">
    <property type="entry name" value="Response_reg"/>
    <property type="match status" value="1"/>
</dbReference>
<protein>
    <submittedName>
        <fullName evidence="3">Response regulator</fullName>
    </submittedName>
</protein>
<proteinExistence type="predicted"/>
<evidence type="ECO:0000259" key="2">
    <source>
        <dbReference type="PROSITE" id="PS50110"/>
    </source>
</evidence>
<keyword evidence="4" id="KW-1185">Reference proteome</keyword>
<comment type="caution">
    <text evidence="3">The sequence shown here is derived from an EMBL/GenBank/DDBJ whole genome shotgun (WGS) entry which is preliminary data.</text>
</comment>
<dbReference type="InterPro" id="IPR011006">
    <property type="entry name" value="CheY-like_superfamily"/>
</dbReference>
<accession>A0ABT6G2Z7</accession>
<evidence type="ECO:0000313" key="4">
    <source>
        <dbReference type="Proteomes" id="UP001529085"/>
    </source>
</evidence>
<organism evidence="3 4">
    <name type="scientific">Winogradskyella marincola</name>
    <dbReference type="NCBI Taxonomy" id="3037795"/>
    <lineage>
        <taxon>Bacteria</taxon>
        <taxon>Pseudomonadati</taxon>
        <taxon>Bacteroidota</taxon>
        <taxon>Flavobacteriia</taxon>
        <taxon>Flavobacteriales</taxon>
        <taxon>Flavobacteriaceae</taxon>
        <taxon>Winogradskyella</taxon>
    </lineage>
</organism>
<dbReference type="PANTHER" id="PTHR44520:SF2">
    <property type="entry name" value="RESPONSE REGULATOR RCP1"/>
    <property type="match status" value="1"/>
</dbReference>
<dbReference type="Proteomes" id="UP001529085">
    <property type="component" value="Unassembled WGS sequence"/>
</dbReference>
<dbReference type="InterPro" id="IPR001789">
    <property type="entry name" value="Sig_transdc_resp-reg_receiver"/>
</dbReference>